<protein>
    <submittedName>
        <fullName evidence="2">3160_t:CDS:1</fullName>
    </submittedName>
</protein>
<evidence type="ECO:0000313" key="2">
    <source>
        <dbReference type="EMBL" id="CAG8483192.1"/>
    </source>
</evidence>
<evidence type="ECO:0000259" key="1">
    <source>
        <dbReference type="SMART" id="SM00219"/>
    </source>
</evidence>
<dbReference type="Gene3D" id="1.10.510.10">
    <property type="entry name" value="Transferase(Phosphotransferase) domain 1"/>
    <property type="match status" value="1"/>
</dbReference>
<dbReference type="PANTHER" id="PTHR44329:SF6">
    <property type="entry name" value="RECEPTOR-INTERACTING SERINE_THREONINE-PROTEIN KINASE 1"/>
    <property type="match status" value="1"/>
</dbReference>
<dbReference type="Pfam" id="PF07714">
    <property type="entry name" value="PK_Tyr_Ser-Thr"/>
    <property type="match status" value="1"/>
</dbReference>
<dbReference type="InterPro" id="IPR051681">
    <property type="entry name" value="Ser/Thr_Kinases-Pseudokinases"/>
</dbReference>
<dbReference type="Proteomes" id="UP000789405">
    <property type="component" value="Unassembled WGS sequence"/>
</dbReference>
<organism evidence="2 3">
    <name type="scientific">Dentiscutata erythropus</name>
    <dbReference type="NCBI Taxonomy" id="1348616"/>
    <lineage>
        <taxon>Eukaryota</taxon>
        <taxon>Fungi</taxon>
        <taxon>Fungi incertae sedis</taxon>
        <taxon>Mucoromycota</taxon>
        <taxon>Glomeromycotina</taxon>
        <taxon>Glomeromycetes</taxon>
        <taxon>Diversisporales</taxon>
        <taxon>Gigasporaceae</taxon>
        <taxon>Dentiscutata</taxon>
    </lineage>
</organism>
<dbReference type="GO" id="GO:0004674">
    <property type="term" value="F:protein serine/threonine kinase activity"/>
    <property type="evidence" value="ECO:0007669"/>
    <property type="project" value="TreeGrafter"/>
</dbReference>
<comment type="caution">
    <text evidence="2">The sequence shown here is derived from an EMBL/GenBank/DDBJ whole genome shotgun (WGS) entry which is preliminary data.</text>
</comment>
<dbReference type="AlphaFoldDB" id="A0A9N8WER8"/>
<dbReference type="InterPro" id="IPR011009">
    <property type="entry name" value="Kinase-like_dom_sf"/>
</dbReference>
<accession>A0A9N8WER8</accession>
<dbReference type="GO" id="GO:0004713">
    <property type="term" value="F:protein tyrosine kinase activity"/>
    <property type="evidence" value="ECO:0007669"/>
    <property type="project" value="InterPro"/>
</dbReference>
<reference evidence="2" key="1">
    <citation type="submission" date="2021-06" db="EMBL/GenBank/DDBJ databases">
        <authorList>
            <person name="Kallberg Y."/>
            <person name="Tangrot J."/>
            <person name="Rosling A."/>
        </authorList>
    </citation>
    <scope>NUCLEOTIDE SEQUENCE</scope>
    <source>
        <strain evidence="2">MA453B</strain>
    </source>
</reference>
<dbReference type="SUPFAM" id="SSF56112">
    <property type="entry name" value="Protein kinase-like (PK-like)"/>
    <property type="match status" value="1"/>
</dbReference>
<dbReference type="SMART" id="SM00219">
    <property type="entry name" value="TyrKc"/>
    <property type="match status" value="1"/>
</dbReference>
<gene>
    <name evidence="2" type="ORF">DERYTH_LOCUS2033</name>
</gene>
<dbReference type="PANTHER" id="PTHR44329">
    <property type="entry name" value="SERINE/THREONINE-PROTEIN KINASE TNNI3K-RELATED"/>
    <property type="match status" value="1"/>
</dbReference>
<proteinExistence type="predicted"/>
<dbReference type="EMBL" id="CAJVPY010000609">
    <property type="protein sequence ID" value="CAG8483192.1"/>
    <property type="molecule type" value="Genomic_DNA"/>
</dbReference>
<dbReference type="InterPro" id="IPR020635">
    <property type="entry name" value="Tyr_kinase_cat_dom"/>
</dbReference>
<sequence>MPAILNTDFIVILMFSRNNNGKYKCMSSSQKVGSVKYENIVKVSGLTNDNRSYRELTNYDNLRNYLRRYSLIPWEEKVTLLWQTIGGRKYLIDNSVPIELEPKNIFIHDSILKITNIVDNVHDDFQLIRYISPESFSNEKTKSDIYSFGILLWEIFSSIKLFQEDYNILYTIKSARKSSLKNVDLYKLCLLDDLDKRSSWNRIVKGLENISVGQNYIENAGYENKHTRFDKNFLILSDFNSLENVKKRQIIESFKLNKGCNRDGFNFNNAKKDIFENIELTSDKVEFIPIVYFASINVEPWGFLNSLNLSPCLDSGNLFADSNIIKILFPVRTIEHCGNLKDDFVREIKIALKILNIREKRNRLKEIFNEYGKFVITKFTIGGAITIDCSKVNAKSVERLQTYLYWAVNCAKGESQPIFELTSLDNFLSFETFPSRHMEIVKDLNSWVKDVYDCKNVAIISYEDYKPSYDLLDNELKHEIFECFSFRPTNQNLPKLIPQLPAEYKQKIFSEWISKSSLLLRVHDLIEKLSLQYEVFLSDSKLGYGKKITTKILKEPNITLENSTTISFINSQNRQITYSLPVIDKFDETSYCITPFNYSSNYSLDHFQNHKKICCQIKYNIAKISLDLSTIIPTELYNDSFIYYGNYYSQILPKTFYIGSTLTTTNETCDIPDIPNKVSQEMLPERIEQLLKELRENYNINTTSFLCNDGRIINQNQIRDWLENIQSNLENLEIISFEDWNPSYRMLSQLREDIGSISDNEYQIVFNEENLISQDNQNNMTIKFPHPLINDNYHIYGYILEKSDNLEESWEKTPAAITFDQTNKYGCNVIIHKNNNLKFKQDATKIKWFVIDKSDEFNEDNYTNSKVTCGRLDIDGSQNEIFIMTNNIKANYVLATSFVHKSQSDTTKEFIEEKITLNWCVIDTNGKDLKNQCGVILDNDSRKEYDDLIDYEQNNLRLSDTTDQHHRQDINFSKIFNLGSFLYLDKNSKGNEWVIQIDIAVTKSLANRDRSKDIKARNAYALKLPINAPTLNTLSERNLKKLNLLDFLYRSIKQNQEQLFLDAMRFHGLDNHLIDHDKLQTYTTSIKSLSFSPIYYYWALSKFKSVSSIASLCFKDILETRISIDIKRQNSDEILNGIQTEIEIACNIYNTYCNMRNFFLPIYMNSISLVSDDDILGPLFKSYLPKIFKIPESFQFPLPIIELENDVFPPLPLINDDSKGIEENEESYEQKIQEWSVVLKRMKHDIDTRTNEETQITQEFRTYLREFVADADIELN</sequence>
<feature type="domain" description="Tyrosine-protein kinase catalytic" evidence="1">
    <location>
        <begin position="11"/>
        <end position="207"/>
    </location>
</feature>
<name>A0A9N8WER8_9GLOM</name>
<dbReference type="InterPro" id="IPR001245">
    <property type="entry name" value="Ser-Thr/Tyr_kinase_cat_dom"/>
</dbReference>
<keyword evidence="3" id="KW-1185">Reference proteome</keyword>
<evidence type="ECO:0000313" key="3">
    <source>
        <dbReference type="Proteomes" id="UP000789405"/>
    </source>
</evidence>
<dbReference type="OrthoDB" id="2393889at2759"/>